<name>A0A7S4EDZ1_9STRA</name>
<feature type="transmembrane region" description="Helical" evidence="8">
    <location>
        <begin position="671"/>
        <end position="693"/>
    </location>
</feature>
<evidence type="ECO:0000256" key="1">
    <source>
        <dbReference type="ARBA" id="ARBA00004370"/>
    </source>
</evidence>
<dbReference type="GO" id="GO:0005044">
    <property type="term" value="F:scavenger receptor activity"/>
    <property type="evidence" value="ECO:0007669"/>
    <property type="project" value="TreeGrafter"/>
</dbReference>
<protein>
    <submittedName>
        <fullName evidence="9">Uncharacterized protein</fullName>
    </submittedName>
</protein>
<gene>
    <name evidence="9" type="ORF">PCAL00307_LOCUS21790</name>
    <name evidence="10" type="ORF">PECAL_1P24850</name>
</gene>
<dbReference type="PANTHER" id="PTHR11923:SF51">
    <property type="entry name" value="LYSOSOME MEMBRANE PROTEIN 2"/>
    <property type="match status" value="1"/>
</dbReference>
<keyword evidence="4 8" id="KW-1133">Transmembrane helix</keyword>
<evidence type="ECO:0000256" key="6">
    <source>
        <dbReference type="ARBA" id="ARBA00023180"/>
    </source>
</evidence>
<dbReference type="GO" id="GO:0005737">
    <property type="term" value="C:cytoplasm"/>
    <property type="evidence" value="ECO:0007669"/>
    <property type="project" value="TreeGrafter"/>
</dbReference>
<organism evidence="9">
    <name type="scientific">Pelagomonas calceolata</name>
    <dbReference type="NCBI Taxonomy" id="35677"/>
    <lineage>
        <taxon>Eukaryota</taxon>
        <taxon>Sar</taxon>
        <taxon>Stramenopiles</taxon>
        <taxon>Ochrophyta</taxon>
        <taxon>Pelagophyceae</taxon>
        <taxon>Pelagomonadales</taxon>
        <taxon>Pelagomonadaceae</taxon>
        <taxon>Pelagomonas</taxon>
    </lineage>
</organism>
<evidence type="ECO:0000256" key="5">
    <source>
        <dbReference type="ARBA" id="ARBA00023136"/>
    </source>
</evidence>
<dbReference type="OrthoDB" id="195015at2759"/>
<accession>A0A7S4EDZ1</accession>
<dbReference type="AlphaFoldDB" id="A0A7S4EDZ1"/>
<dbReference type="GO" id="GO:0016020">
    <property type="term" value="C:membrane"/>
    <property type="evidence" value="ECO:0007669"/>
    <property type="project" value="UniProtKB-SubCell"/>
</dbReference>
<evidence type="ECO:0000256" key="4">
    <source>
        <dbReference type="ARBA" id="ARBA00022989"/>
    </source>
</evidence>
<evidence type="ECO:0000256" key="8">
    <source>
        <dbReference type="SAM" id="Phobius"/>
    </source>
</evidence>
<evidence type="ECO:0000313" key="11">
    <source>
        <dbReference type="Proteomes" id="UP000789595"/>
    </source>
</evidence>
<comment type="similarity">
    <text evidence="2">Belongs to the CD36 family.</text>
</comment>
<evidence type="ECO:0000256" key="7">
    <source>
        <dbReference type="SAM" id="MobiDB-lite"/>
    </source>
</evidence>
<keyword evidence="5 8" id="KW-0472">Membrane</keyword>
<feature type="compositionally biased region" description="Basic and acidic residues" evidence="7">
    <location>
        <begin position="710"/>
        <end position="732"/>
    </location>
</feature>
<keyword evidence="11" id="KW-1185">Reference proteome</keyword>
<evidence type="ECO:0000313" key="9">
    <source>
        <dbReference type="EMBL" id="CAE0706339.1"/>
    </source>
</evidence>
<reference evidence="9" key="1">
    <citation type="submission" date="2021-01" db="EMBL/GenBank/DDBJ databases">
        <authorList>
            <person name="Corre E."/>
            <person name="Pelletier E."/>
            <person name="Niang G."/>
            <person name="Scheremetjew M."/>
            <person name="Finn R."/>
            <person name="Kale V."/>
            <person name="Holt S."/>
            <person name="Cochrane G."/>
            <person name="Meng A."/>
            <person name="Brown T."/>
            <person name="Cohen L."/>
        </authorList>
    </citation>
    <scope>NUCLEOTIDE SEQUENCE</scope>
    <source>
        <strain evidence="9">CCMP1756</strain>
    </source>
</reference>
<dbReference type="Pfam" id="PF01130">
    <property type="entry name" value="CD36"/>
    <property type="match status" value="1"/>
</dbReference>
<feature type="region of interest" description="Disordered" evidence="7">
    <location>
        <begin position="698"/>
        <end position="751"/>
    </location>
</feature>
<evidence type="ECO:0000313" key="10">
    <source>
        <dbReference type="EMBL" id="CAH0366017.1"/>
    </source>
</evidence>
<dbReference type="EMBL" id="CAKKNE010000001">
    <property type="protein sequence ID" value="CAH0366017.1"/>
    <property type="molecule type" value="Genomic_DNA"/>
</dbReference>
<comment type="subcellular location">
    <subcellularLocation>
        <location evidence="1">Membrane</location>
    </subcellularLocation>
</comment>
<reference evidence="10" key="2">
    <citation type="submission" date="2021-11" db="EMBL/GenBank/DDBJ databases">
        <authorList>
            <consortium name="Genoscope - CEA"/>
            <person name="William W."/>
        </authorList>
    </citation>
    <scope>NUCLEOTIDE SEQUENCE</scope>
</reference>
<keyword evidence="3 8" id="KW-0812">Transmembrane</keyword>
<dbReference type="EMBL" id="HBIW01025304">
    <property type="protein sequence ID" value="CAE0706339.1"/>
    <property type="molecule type" value="Transcribed_RNA"/>
</dbReference>
<feature type="compositionally biased region" description="Acidic residues" evidence="7">
    <location>
        <begin position="733"/>
        <end position="748"/>
    </location>
</feature>
<keyword evidence="6" id="KW-0325">Glycoprotein</keyword>
<evidence type="ECO:0000256" key="3">
    <source>
        <dbReference type="ARBA" id="ARBA00022692"/>
    </source>
</evidence>
<proteinExistence type="inferred from homology"/>
<sequence>MRRVAPNYAFLAAAGFALVAFAASLTTIIEQGIKADVRAAVVVDTYRAWHAKHVNVRRPCTVHAWNVTNLKAVLDGAKPQLDKVDVALTRAEEGSDLKWLDGGDAYEFTRRSAYVARDAAEEARLDTEVVGLNPAYLATIAKYGSEGAMLRNLSHVAVNKVAEVLDAFITTQRLASVSTYLNGVAVDLLATGLALDGTAVWSSVESVARQWAGGAVLGGPLSSLDEKYTTFEASGVSEETALMLWDESHQYSLLTEAGVSAWTAALSGDGAAEIAAAVPESSAVLSWLSALVDETNPYYFAYVAPMLSDEAATSWRDLRGQQFATGAVTQKLYGVASVLSLQLDGVVVAPELPVYAAASGVTISMTAAEANAFLDTGSLPSSATADAYLNQYLPYDFLLKGFVVGYLRDGMTATTDPTGLDAASLTLSGDGTGTKNGGIFTRRTLREVVYGYEDPLLELLGKASYAGALNATMMTGRYGFRTGKRHISDVGKYALWRDTTNIEAIGLRKAQAKPFSEKGSITVWFDELLRPITFRSGAKTTVKDVEARNYHLQSFGMLTMPAGPSMTRPALGGLDEAYRSEFEGLPTYDAAEHGTWAAVEPLTGRFVKSHTRLEHAWSLDSTQLDCELWQHVFARMAAFPWPQLYTDESDEISGKDAKEFVAMVYGARDQAVIWAVIIGFLGLGLVFVGLHGISQDDDKAKTQVWPSPQREQRRPQHGKVEEDLFVEEVKEDPGEEYDDFPVPEEEEPEPARKTMTMMVVHWLPTPYNYKRY</sequence>
<evidence type="ECO:0000256" key="2">
    <source>
        <dbReference type="ARBA" id="ARBA00010532"/>
    </source>
</evidence>
<dbReference type="Proteomes" id="UP000789595">
    <property type="component" value="Unassembled WGS sequence"/>
</dbReference>
<dbReference type="InterPro" id="IPR002159">
    <property type="entry name" value="CD36_fam"/>
</dbReference>
<dbReference type="PANTHER" id="PTHR11923">
    <property type="entry name" value="SCAVENGER RECEPTOR CLASS B TYPE-1 SR-B1"/>
    <property type="match status" value="1"/>
</dbReference>